<dbReference type="GO" id="GO:0016301">
    <property type="term" value="F:kinase activity"/>
    <property type="evidence" value="ECO:0007669"/>
    <property type="project" value="UniProtKB-KW"/>
</dbReference>
<dbReference type="RefSeq" id="WP_173729380.1">
    <property type="nucleotide sequence ID" value="NZ_JABTTE010000001.1"/>
</dbReference>
<dbReference type="AlphaFoldDB" id="A0A8J8GB22"/>
<proteinExistence type="predicted"/>
<reference evidence="1" key="1">
    <citation type="submission" date="2020-06" db="EMBL/GenBank/DDBJ databases">
        <title>A novel thermopfilic bacterium from Erzurum, Turkey.</title>
        <authorList>
            <person name="Adiguzel A."/>
            <person name="Ay H."/>
            <person name="Baltaci M.O."/>
        </authorList>
    </citation>
    <scope>NUCLEOTIDE SEQUENCE</scope>
    <source>
        <strain evidence="1">P2</strain>
    </source>
</reference>
<keyword evidence="1" id="KW-0808">Transferase</keyword>
<dbReference type="EMBL" id="JABTTE010000001">
    <property type="protein sequence ID" value="NSL50172.1"/>
    <property type="molecule type" value="Genomic_DNA"/>
</dbReference>
<comment type="caution">
    <text evidence="1">The sequence shown here is derived from an EMBL/GenBank/DDBJ whole genome shotgun (WGS) entry which is preliminary data.</text>
</comment>
<protein>
    <submittedName>
        <fullName evidence="1">Histidine kinase</fullName>
    </submittedName>
</protein>
<dbReference type="Proteomes" id="UP000625804">
    <property type="component" value="Unassembled WGS sequence"/>
</dbReference>
<evidence type="ECO:0000313" key="2">
    <source>
        <dbReference type="Proteomes" id="UP000625804"/>
    </source>
</evidence>
<keyword evidence="2" id="KW-1185">Reference proteome</keyword>
<gene>
    <name evidence="1" type="ORF">HR057_00155</name>
</gene>
<evidence type="ECO:0000313" key="1">
    <source>
        <dbReference type="EMBL" id="NSL50172.1"/>
    </source>
</evidence>
<dbReference type="Pfam" id="PF13797">
    <property type="entry name" value="Post_transc_reg"/>
    <property type="match status" value="1"/>
</dbReference>
<accession>A0A8J8GB22</accession>
<sequence>MEGARHPIDFYKQQVEPALQSKMEEFKLLGYDRVTMEELWDCLQVKKWKKKEDKQLHEVVADILSLKVSEYMSYLTIEAFKGPDYFSQYFNEEEI</sequence>
<dbReference type="InterPro" id="IPR025716">
    <property type="entry name" value="Post-transcriptional_regulator"/>
</dbReference>
<name>A0A8J8GB22_9BACI</name>
<keyword evidence="1" id="KW-0418">Kinase</keyword>
<organism evidence="1 2">
    <name type="scientific">Calidifontibacillus erzurumensis</name>
    <dbReference type="NCBI Taxonomy" id="2741433"/>
    <lineage>
        <taxon>Bacteria</taxon>
        <taxon>Bacillati</taxon>
        <taxon>Bacillota</taxon>
        <taxon>Bacilli</taxon>
        <taxon>Bacillales</taxon>
        <taxon>Bacillaceae</taxon>
        <taxon>Calidifontibacillus/Schinkia group</taxon>
        <taxon>Calidifontibacillus</taxon>
    </lineage>
</organism>